<feature type="transmembrane region" description="Helical" evidence="5">
    <location>
        <begin position="444"/>
        <end position="465"/>
    </location>
</feature>
<dbReference type="GO" id="GO:0022857">
    <property type="term" value="F:transmembrane transporter activity"/>
    <property type="evidence" value="ECO:0007669"/>
    <property type="project" value="InterPro"/>
</dbReference>
<proteinExistence type="predicted"/>
<reference evidence="8" key="1">
    <citation type="journal article" date="2020" name="Stud. Mycol.">
        <title>101 Dothideomycetes genomes: A test case for predicting lifestyles and emergence of pathogens.</title>
        <authorList>
            <person name="Haridas S."/>
            <person name="Albert R."/>
            <person name="Binder M."/>
            <person name="Bloem J."/>
            <person name="LaButti K."/>
            <person name="Salamov A."/>
            <person name="Andreopoulos B."/>
            <person name="Baker S."/>
            <person name="Barry K."/>
            <person name="Bills G."/>
            <person name="Bluhm B."/>
            <person name="Cannon C."/>
            <person name="Castanera R."/>
            <person name="Culley D."/>
            <person name="Daum C."/>
            <person name="Ezra D."/>
            <person name="Gonzalez J."/>
            <person name="Henrissat B."/>
            <person name="Kuo A."/>
            <person name="Liang C."/>
            <person name="Lipzen A."/>
            <person name="Lutzoni F."/>
            <person name="Magnuson J."/>
            <person name="Mondo S."/>
            <person name="Nolan M."/>
            <person name="Ohm R."/>
            <person name="Pangilinan J."/>
            <person name="Park H.-J."/>
            <person name="Ramirez L."/>
            <person name="Alfaro M."/>
            <person name="Sun H."/>
            <person name="Tritt A."/>
            <person name="Yoshinaga Y."/>
            <person name="Zwiers L.-H."/>
            <person name="Turgeon B."/>
            <person name="Goodwin S."/>
            <person name="Spatafora J."/>
            <person name="Crous P."/>
            <person name="Grigoriev I."/>
        </authorList>
    </citation>
    <scope>NUCLEOTIDE SEQUENCE [LARGE SCALE GENOMIC DNA]</scope>
    <source>
        <strain evidence="8">CBS 304.66</strain>
    </source>
</reference>
<evidence type="ECO:0000259" key="6">
    <source>
        <dbReference type="PROSITE" id="PS50850"/>
    </source>
</evidence>
<comment type="caution">
    <text evidence="7">The sequence shown here is derived from an EMBL/GenBank/DDBJ whole genome shotgun (WGS) entry which is preliminary data.</text>
</comment>
<dbReference type="Proteomes" id="UP000800093">
    <property type="component" value="Unassembled WGS sequence"/>
</dbReference>
<dbReference type="SUPFAM" id="SSF103473">
    <property type="entry name" value="MFS general substrate transporter"/>
    <property type="match status" value="1"/>
</dbReference>
<dbReference type="Pfam" id="PF07690">
    <property type="entry name" value="MFS_1"/>
    <property type="match status" value="1"/>
</dbReference>
<feature type="transmembrane region" description="Helical" evidence="5">
    <location>
        <begin position="208"/>
        <end position="226"/>
    </location>
</feature>
<gene>
    <name evidence="7" type="ORF">CC78DRAFT_592835</name>
</gene>
<evidence type="ECO:0000313" key="8">
    <source>
        <dbReference type="Proteomes" id="UP000800093"/>
    </source>
</evidence>
<dbReference type="PANTHER" id="PTHR23502:SF26">
    <property type="entry name" value="MAJOR FACILITATOR SUPERFAMILY (MFS) PROFILE DOMAIN-CONTAINING PROTEIN"/>
    <property type="match status" value="1"/>
</dbReference>
<comment type="subcellular location">
    <subcellularLocation>
        <location evidence="1">Membrane</location>
        <topology evidence="1">Multi-pass membrane protein</topology>
    </subcellularLocation>
</comment>
<sequence>MRSNIRFFNIRHQFDPEQYRDNRIPTSSAQITRADCSKRPLTTYSNGQPFEDWYRAKHIAKKAIASSHAPLAVVPEEEPYHVFSHRRKWVITVIVGIYGLFPAISPNIYLPALAKVSEDLNIIQGAAALFWGPLSDSFGRRPIYIYSMIILIAANITLSFSPNFPVLLIFRGIQAAGIASTVSIGSAVIQDISTPSERDTFYSFYQGIRNLAVVLAPIIGGLFSNFLDFRSIFIFLLGISLATFLVLVTFLPETLRSIAGNGSVRLNGIHRPLAYKLKVFVPPEGIDESKNVDPRPRVSARQFLQPLLMLQEKEVVLGLVFGSAIFAVWSMVTVSTVELFKRVFYLNELLIGLAFIPSGLGSIAGSMLIGSLLNRDFLAASSRYKASHSIPPSTLVPRNPFPVDFPIEHTRLARLPFVLSLFLIALCFYGFTLSVPEWYNMDCWIILPLILQFLIAAMANAAFGIHQTLISDLYPTDSASSAAACQLIRCMFSAIGVAVVQPMIDGIAAGPTFVALGLVVMVLVPLPVAQWYWGEQWRKERLDRENNDTIDRSEKV</sequence>
<dbReference type="PROSITE" id="PS50850">
    <property type="entry name" value="MFS"/>
    <property type="match status" value="1"/>
</dbReference>
<protein>
    <submittedName>
        <fullName evidence="7">MFS general substrate transporter</fullName>
    </submittedName>
</protein>
<dbReference type="InterPro" id="IPR036259">
    <property type="entry name" value="MFS_trans_sf"/>
</dbReference>
<feature type="transmembrane region" description="Helical" evidence="5">
    <location>
        <begin position="415"/>
        <end position="432"/>
    </location>
</feature>
<evidence type="ECO:0000256" key="2">
    <source>
        <dbReference type="ARBA" id="ARBA00022692"/>
    </source>
</evidence>
<keyword evidence="8" id="KW-1185">Reference proteome</keyword>
<dbReference type="GO" id="GO:0005886">
    <property type="term" value="C:plasma membrane"/>
    <property type="evidence" value="ECO:0007669"/>
    <property type="project" value="TreeGrafter"/>
</dbReference>
<feature type="domain" description="Major facilitator superfamily (MFS) profile" evidence="6">
    <location>
        <begin position="65"/>
        <end position="532"/>
    </location>
</feature>
<keyword evidence="2 5" id="KW-0812">Transmembrane</keyword>
<dbReference type="InterPro" id="IPR011701">
    <property type="entry name" value="MFS"/>
</dbReference>
<dbReference type="OrthoDB" id="440553at2759"/>
<keyword evidence="4 5" id="KW-0472">Membrane</keyword>
<evidence type="ECO:0000256" key="5">
    <source>
        <dbReference type="SAM" id="Phobius"/>
    </source>
</evidence>
<keyword evidence="3 5" id="KW-1133">Transmembrane helix</keyword>
<feature type="transmembrane region" description="Helical" evidence="5">
    <location>
        <begin position="349"/>
        <end position="373"/>
    </location>
</feature>
<feature type="transmembrane region" description="Helical" evidence="5">
    <location>
        <begin position="315"/>
        <end position="337"/>
    </location>
</feature>
<organism evidence="7 8">
    <name type="scientific">Lojkania enalia</name>
    <dbReference type="NCBI Taxonomy" id="147567"/>
    <lineage>
        <taxon>Eukaryota</taxon>
        <taxon>Fungi</taxon>
        <taxon>Dikarya</taxon>
        <taxon>Ascomycota</taxon>
        <taxon>Pezizomycotina</taxon>
        <taxon>Dothideomycetes</taxon>
        <taxon>Pleosporomycetidae</taxon>
        <taxon>Pleosporales</taxon>
        <taxon>Pleosporales incertae sedis</taxon>
        <taxon>Lojkania</taxon>
    </lineage>
</organism>
<dbReference type="AlphaFoldDB" id="A0A9P4N1Z0"/>
<feature type="transmembrane region" description="Helical" evidence="5">
    <location>
        <begin position="510"/>
        <end position="534"/>
    </location>
</feature>
<dbReference type="PANTHER" id="PTHR23502">
    <property type="entry name" value="MAJOR FACILITATOR SUPERFAMILY"/>
    <property type="match status" value="1"/>
</dbReference>
<evidence type="ECO:0000256" key="3">
    <source>
        <dbReference type="ARBA" id="ARBA00022989"/>
    </source>
</evidence>
<evidence type="ECO:0000256" key="4">
    <source>
        <dbReference type="ARBA" id="ARBA00023136"/>
    </source>
</evidence>
<dbReference type="InterPro" id="IPR020846">
    <property type="entry name" value="MFS_dom"/>
</dbReference>
<evidence type="ECO:0000256" key="1">
    <source>
        <dbReference type="ARBA" id="ARBA00004141"/>
    </source>
</evidence>
<feature type="transmembrane region" description="Helical" evidence="5">
    <location>
        <begin position="232"/>
        <end position="251"/>
    </location>
</feature>
<feature type="transmembrane region" description="Helical" evidence="5">
    <location>
        <begin position="143"/>
        <end position="170"/>
    </location>
</feature>
<feature type="transmembrane region" description="Helical" evidence="5">
    <location>
        <begin position="89"/>
        <end position="110"/>
    </location>
</feature>
<dbReference type="Gene3D" id="1.20.1250.20">
    <property type="entry name" value="MFS general substrate transporter like domains"/>
    <property type="match status" value="1"/>
</dbReference>
<accession>A0A9P4N1Z0</accession>
<evidence type="ECO:0000313" key="7">
    <source>
        <dbReference type="EMBL" id="KAF2259214.1"/>
    </source>
</evidence>
<name>A0A9P4N1Z0_9PLEO</name>
<dbReference type="EMBL" id="ML986717">
    <property type="protein sequence ID" value="KAF2259214.1"/>
    <property type="molecule type" value="Genomic_DNA"/>
</dbReference>